<dbReference type="Proteomes" id="UP001060085">
    <property type="component" value="Linkage Group LG03"/>
</dbReference>
<proteinExistence type="predicted"/>
<evidence type="ECO:0000313" key="2">
    <source>
        <dbReference type="Proteomes" id="UP001060085"/>
    </source>
</evidence>
<gene>
    <name evidence="1" type="ORF">M9H77_12399</name>
</gene>
<comment type="caution">
    <text evidence="1">The sequence shown here is derived from an EMBL/GenBank/DDBJ whole genome shotgun (WGS) entry which is preliminary data.</text>
</comment>
<reference evidence="2" key="1">
    <citation type="journal article" date="2023" name="Nat. Plants">
        <title>Single-cell RNA sequencing provides a high-resolution roadmap for understanding the multicellular compartmentation of specialized metabolism.</title>
        <authorList>
            <person name="Sun S."/>
            <person name="Shen X."/>
            <person name="Li Y."/>
            <person name="Li Y."/>
            <person name="Wang S."/>
            <person name="Li R."/>
            <person name="Zhang H."/>
            <person name="Shen G."/>
            <person name="Guo B."/>
            <person name="Wei J."/>
            <person name="Xu J."/>
            <person name="St-Pierre B."/>
            <person name="Chen S."/>
            <person name="Sun C."/>
        </authorList>
    </citation>
    <scope>NUCLEOTIDE SEQUENCE [LARGE SCALE GENOMIC DNA]</scope>
</reference>
<protein>
    <submittedName>
        <fullName evidence="1">Uncharacterized protein</fullName>
    </submittedName>
</protein>
<name>A0ACC0BH91_CATRO</name>
<sequence>MSLMIFEGDKREEMKERCCDIISPLNSPSNEEVNLLTNSINHFLACFSLCVQKFEAQDLKNEGSLYYKLYKTISFLPSTSFLSFDFIINGSNSRSFSNFCDRIQSQFFNFLNTTCGTKLNHGIMKAKEKGMGNELSIGYEDTSMSLCLNPFHLYHEFSFEELKLFLECMPLMLL</sequence>
<evidence type="ECO:0000313" key="1">
    <source>
        <dbReference type="EMBL" id="KAI5672035.1"/>
    </source>
</evidence>
<organism evidence="1 2">
    <name type="scientific">Catharanthus roseus</name>
    <name type="common">Madagascar periwinkle</name>
    <name type="synonym">Vinca rosea</name>
    <dbReference type="NCBI Taxonomy" id="4058"/>
    <lineage>
        <taxon>Eukaryota</taxon>
        <taxon>Viridiplantae</taxon>
        <taxon>Streptophyta</taxon>
        <taxon>Embryophyta</taxon>
        <taxon>Tracheophyta</taxon>
        <taxon>Spermatophyta</taxon>
        <taxon>Magnoliopsida</taxon>
        <taxon>eudicotyledons</taxon>
        <taxon>Gunneridae</taxon>
        <taxon>Pentapetalae</taxon>
        <taxon>asterids</taxon>
        <taxon>lamiids</taxon>
        <taxon>Gentianales</taxon>
        <taxon>Apocynaceae</taxon>
        <taxon>Rauvolfioideae</taxon>
        <taxon>Vinceae</taxon>
        <taxon>Catharanthinae</taxon>
        <taxon>Catharanthus</taxon>
    </lineage>
</organism>
<dbReference type="EMBL" id="CM044703">
    <property type="protein sequence ID" value="KAI5672035.1"/>
    <property type="molecule type" value="Genomic_DNA"/>
</dbReference>
<keyword evidence="2" id="KW-1185">Reference proteome</keyword>
<accession>A0ACC0BH91</accession>